<dbReference type="CDD" id="cd00293">
    <property type="entry name" value="USP-like"/>
    <property type="match status" value="1"/>
</dbReference>
<dbReference type="PRINTS" id="PR01438">
    <property type="entry name" value="UNVRSLSTRESS"/>
</dbReference>
<keyword evidence="4" id="KW-1185">Reference proteome</keyword>
<organism evidence="3 4">
    <name type="scientific">Tahibacter harae</name>
    <dbReference type="NCBI Taxonomy" id="2963937"/>
    <lineage>
        <taxon>Bacteria</taxon>
        <taxon>Pseudomonadati</taxon>
        <taxon>Pseudomonadota</taxon>
        <taxon>Gammaproteobacteria</taxon>
        <taxon>Lysobacterales</taxon>
        <taxon>Rhodanobacteraceae</taxon>
        <taxon>Tahibacter</taxon>
    </lineage>
</organism>
<dbReference type="Gene3D" id="3.40.50.620">
    <property type="entry name" value="HUPs"/>
    <property type="match status" value="1"/>
</dbReference>
<comment type="caution">
    <text evidence="3">The sequence shown here is derived from an EMBL/GenBank/DDBJ whole genome shotgun (WGS) entry which is preliminary data.</text>
</comment>
<dbReference type="SUPFAM" id="SSF52402">
    <property type="entry name" value="Adenine nucleotide alpha hydrolases-like"/>
    <property type="match status" value="1"/>
</dbReference>
<dbReference type="RefSeq" id="WP_255910723.1">
    <property type="nucleotide sequence ID" value="NZ_JANFQO010000002.1"/>
</dbReference>
<feature type="domain" description="UspA" evidence="2">
    <location>
        <begin position="1"/>
        <end position="145"/>
    </location>
</feature>
<comment type="similarity">
    <text evidence="1">Belongs to the universal stress protein A family.</text>
</comment>
<evidence type="ECO:0000313" key="3">
    <source>
        <dbReference type="EMBL" id="MCQ4163499.1"/>
    </source>
</evidence>
<evidence type="ECO:0000259" key="2">
    <source>
        <dbReference type="Pfam" id="PF00582"/>
    </source>
</evidence>
<sequence>MFTHVLLPTDGSAQSTAAVECGLRLAKALNARATVFNAQPEFHVFTVRAELLEDSREECVKHATAKADTCLGDARAVAKRLGFACDVEFVLSDQVYSAIIAAAQKHGCDLIVMASHGRRGMQALLLGSETHKVLTHGDIPVLVYPAAKQRVSFGPAAEAINP</sequence>
<accession>A0ABT1QLU3</accession>
<dbReference type="InterPro" id="IPR006015">
    <property type="entry name" value="Universal_stress_UspA"/>
</dbReference>
<protein>
    <submittedName>
        <fullName evidence="3">Universal stress protein</fullName>
    </submittedName>
</protein>
<gene>
    <name evidence="3" type="ORF">NM961_02125</name>
</gene>
<reference evidence="3" key="1">
    <citation type="submission" date="2022-07" db="EMBL/GenBank/DDBJ databases">
        <title>Tahibacter sp., a new gammaproteobacterium isolated from the silt sample collected at pig farm.</title>
        <authorList>
            <person name="Chen H."/>
        </authorList>
    </citation>
    <scope>NUCLEOTIDE SEQUENCE</scope>
    <source>
        <strain evidence="3">P2K</strain>
    </source>
</reference>
<dbReference type="InterPro" id="IPR014729">
    <property type="entry name" value="Rossmann-like_a/b/a_fold"/>
</dbReference>
<dbReference type="EMBL" id="JANFQO010000002">
    <property type="protein sequence ID" value="MCQ4163499.1"/>
    <property type="molecule type" value="Genomic_DNA"/>
</dbReference>
<dbReference type="InterPro" id="IPR006016">
    <property type="entry name" value="UspA"/>
</dbReference>
<proteinExistence type="inferred from homology"/>
<dbReference type="PANTHER" id="PTHR46268:SF15">
    <property type="entry name" value="UNIVERSAL STRESS PROTEIN HP_0031"/>
    <property type="match status" value="1"/>
</dbReference>
<evidence type="ECO:0000313" key="4">
    <source>
        <dbReference type="Proteomes" id="UP001165498"/>
    </source>
</evidence>
<dbReference type="PANTHER" id="PTHR46268">
    <property type="entry name" value="STRESS RESPONSE PROTEIN NHAX"/>
    <property type="match status" value="1"/>
</dbReference>
<name>A0ABT1QLU3_9GAMM</name>
<evidence type="ECO:0000256" key="1">
    <source>
        <dbReference type="ARBA" id="ARBA00008791"/>
    </source>
</evidence>
<dbReference type="Pfam" id="PF00582">
    <property type="entry name" value="Usp"/>
    <property type="match status" value="1"/>
</dbReference>
<dbReference type="Proteomes" id="UP001165498">
    <property type="component" value="Unassembled WGS sequence"/>
</dbReference>